<dbReference type="SMART" id="SM00091">
    <property type="entry name" value="PAS"/>
    <property type="match status" value="1"/>
</dbReference>
<dbReference type="CDD" id="cd01948">
    <property type="entry name" value="EAL"/>
    <property type="match status" value="1"/>
</dbReference>
<evidence type="ECO:0000313" key="4">
    <source>
        <dbReference type="EMBL" id="MCY0385758.1"/>
    </source>
</evidence>
<dbReference type="PROSITE" id="PS50883">
    <property type="entry name" value="EAL"/>
    <property type="match status" value="1"/>
</dbReference>
<dbReference type="CDD" id="cd00130">
    <property type="entry name" value="PAS"/>
    <property type="match status" value="1"/>
</dbReference>
<dbReference type="Proteomes" id="UP001082899">
    <property type="component" value="Unassembled WGS sequence"/>
</dbReference>
<comment type="caution">
    <text evidence="4">The sequence shown here is derived from an EMBL/GenBank/DDBJ whole genome shotgun (WGS) entry which is preliminary data.</text>
</comment>
<dbReference type="PROSITE" id="PS50887">
    <property type="entry name" value="GGDEF"/>
    <property type="match status" value="1"/>
</dbReference>
<feature type="domain" description="GGDEF" evidence="3">
    <location>
        <begin position="264"/>
        <end position="396"/>
    </location>
</feature>
<dbReference type="InterPro" id="IPR000014">
    <property type="entry name" value="PAS"/>
</dbReference>
<evidence type="ECO:0000259" key="1">
    <source>
        <dbReference type="PROSITE" id="PS50112"/>
    </source>
</evidence>
<keyword evidence="4" id="KW-0378">Hydrolase</keyword>
<dbReference type="NCBIfam" id="NF007474">
    <property type="entry name" value="PRK10060.1"/>
    <property type="match status" value="1"/>
</dbReference>
<gene>
    <name evidence="4" type="primary">pdeR</name>
    <name evidence="4" type="ORF">OVY01_00580</name>
</gene>
<dbReference type="SUPFAM" id="SSF141868">
    <property type="entry name" value="EAL domain-like"/>
    <property type="match status" value="1"/>
</dbReference>
<evidence type="ECO:0000313" key="5">
    <source>
        <dbReference type="Proteomes" id="UP001082899"/>
    </source>
</evidence>
<dbReference type="InterPro" id="IPR035965">
    <property type="entry name" value="PAS-like_dom_sf"/>
</dbReference>
<dbReference type="InterPro" id="IPR029787">
    <property type="entry name" value="Nucleotide_cyclase"/>
</dbReference>
<dbReference type="SMART" id="SM00052">
    <property type="entry name" value="EAL"/>
    <property type="match status" value="1"/>
</dbReference>
<organism evidence="4 5">
    <name type="scientific">Robbsia betulipollinis</name>
    <dbReference type="NCBI Taxonomy" id="2981849"/>
    <lineage>
        <taxon>Bacteria</taxon>
        <taxon>Pseudomonadati</taxon>
        <taxon>Pseudomonadota</taxon>
        <taxon>Betaproteobacteria</taxon>
        <taxon>Burkholderiales</taxon>
        <taxon>Burkholderiaceae</taxon>
        <taxon>Robbsia</taxon>
    </lineage>
</organism>
<dbReference type="GO" id="GO:0071111">
    <property type="term" value="F:cyclic-guanylate-specific phosphodiesterase activity"/>
    <property type="evidence" value="ECO:0007669"/>
    <property type="project" value="UniProtKB-EC"/>
</dbReference>
<dbReference type="PANTHER" id="PTHR44757">
    <property type="entry name" value="DIGUANYLATE CYCLASE DGCP"/>
    <property type="match status" value="1"/>
</dbReference>
<sequence>MNEELDIDLLETYFGTASPYWRLPYDSNALELAAVRGPARLSCGLTPAQAAIIRAFNGVTAHAVLDVDLFGDRLKLHLVGKKMNAGEWAGTASSYHDTSAVARDLMNGLSFAEQIVSEVNSLVAVIDRNGLIQRFNRKCEEFSGLKEEDVIGKSGFELFMSSDQASASSGNIQDFFETGQSYEAERYLNTVQGRRLFLFRNKFVRSGSGVDQQFLICSGTDITEERNAQLRLRELANTDSLTGLLNRNALHEKVTQALAAAGDSKLGILFLDLDNFKKVNDHYGHVLGDRLLQDVAFAIKGCLAADDTLARLGGDEFIVLLGAASTGRVDDIAQRILERLREPFALGLMMVFTGCSIGIAVYPEHGNDVETLIRNADTAMYAAKDAGKKVYRIFAQDMNDKVSNYVWLDTNLRKALEENQLELHYQPLISQATGQIRSLEALLRWNSPERGRIPPLDFIGFAEESGLIGALGQWVMRAAATQAVKMKGQGLDLRISVNVSVRQLCDTDVVQHFADAMASAGMDDCMLDVELTESCFIEDETTAIAVIKQFRALGAQIYLDDFGTGYSSLSQLTRIPLDAIKLDRSFITSIDTNVKAQALVRSMVVVAGEFGFAVVAEGVETQAEATFLKAVDVGYLQGYLYSPPMPADAVVAWVGQHGKLRLIA</sequence>
<dbReference type="InterPro" id="IPR052155">
    <property type="entry name" value="Biofilm_reg_signaling"/>
</dbReference>
<dbReference type="InterPro" id="IPR043128">
    <property type="entry name" value="Rev_trsase/Diguanyl_cyclase"/>
</dbReference>
<proteinExistence type="predicted"/>
<dbReference type="InterPro" id="IPR001633">
    <property type="entry name" value="EAL_dom"/>
</dbReference>
<name>A0ABT3ZIE8_9BURK</name>
<dbReference type="InterPro" id="IPR000160">
    <property type="entry name" value="GGDEF_dom"/>
</dbReference>
<feature type="domain" description="EAL" evidence="2">
    <location>
        <begin position="405"/>
        <end position="658"/>
    </location>
</feature>
<keyword evidence="5" id="KW-1185">Reference proteome</keyword>
<dbReference type="PROSITE" id="PS50112">
    <property type="entry name" value="PAS"/>
    <property type="match status" value="1"/>
</dbReference>
<reference evidence="4" key="1">
    <citation type="submission" date="2022-11" db="EMBL/GenBank/DDBJ databases">
        <title>Robbsia betulipollinis sp. nov., isolated from pollen of birch (Betula pendula).</title>
        <authorList>
            <person name="Shi H."/>
            <person name="Ambika Manirajan B."/>
            <person name="Ratering S."/>
            <person name="Geissler-Plaum R."/>
            <person name="Schnell S."/>
        </authorList>
    </citation>
    <scope>NUCLEOTIDE SEQUENCE</scope>
    <source>
        <strain evidence="4">Bb-Pol-6</strain>
    </source>
</reference>
<dbReference type="EMBL" id="JAPMXC010000001">
    <property type="protein sequence ID" value="MCY0385758.1"/>
    <property type="molecule type" value="Genomic_DNA"/>
</dbReference>
<dbReference type="CDD" id="cd01949">
    <property type="entry name" value="GGDEF"/>
    <property type="match status" value="1"/>
</dbReference>
<dbReference type="Pfam" id="PF00990">
    <property type="entry name" value="GGDEF"/>
    <property type="match status" value="1"/>
</dbReference>
<dbReference type="SUPFAM" id="SSF55785">
    <property type="entry name" value="PYP-like sensor domain (PAS domain)"/>
    <property type="match status" value="1"/>
</dbReference>
<evidence type="ECO:0000259" key="2">
    <source>
        <dbReference type="PROSITE" id="PS50883"/>
    </source>
</evidence>
<dbReference type="Gene3D" id="3.30.450.20">
    <property type="entry name" value="PAS domain"/>
    <property type="match status" value="1"/>
</dbReference>
<evidence type="ECO:0000259" key="3">
    <source>
        <dbReference type="PROSITE" id="PS50887"/>
    </source>
</evidence>
<dbReference type="RefSeq" id="WP_267844879.1">
    <property type="nucleotide sequence ID" value="NZ_JAPMXC010000001.1"/>
</dbReference>
<protein>
    <submittedName>
        <fullName evidence="4">Cyclic di-GMP phosphodiesterase</fullName>
        <ecNumber evidence="4">3.1.4.52</ecNumber>
    </submittedName>
</protein>
<dbReference type="SMART" id="SM00267">
    <property type="entry name" value="GGDEF"/>
    <property type="match status" value="1"/>
</dbReference>
<dbReference type="Pfam" id="PF00563">
    <property type="entry name" value="EAL"/>
    <property type="match status" value="1"/>
</dbReference>
<dbReference type="Pfam" id="PF13426">
    <property type="entry name" value="PAS_9"/>
    <property type="match status" value="1"/>
</dbReference>
<dbReference type="InterPro" id="IPR035919">
    <property type="entry name" value="EAL_sf"/>
</dbReference>
<dbReference type="EC" id="3.1.4.52" evidence="4"/>
<feature type="domain" description="PAS" evidence="1">
    <location>
        <begin position="108"/>
        <end position="179"/>
    </location>
</feature>
<dbReference type="Gene3D" id="3.30.70.270">
    <property type="match status" value="1"/>
</dbReference>
<dbReference type="PANTHER" id="PTHR44757:SF11">
    <property type="entry name" value="CYCLIC DI-GMP PHOSPHODIESTERASE PDER"/>
    <property type="match status" value="1"/>
</dbReference>
<dbReference type="NCBIfam" id="TIGR00254">
    <property type="entry name" value="GGDEF"/>
    <property type="match status" value="1"/>
</dbReference>
<dbReference type="SUPFAM" id="SSF55073">
    <property type="entry name" value="Nucleotide cyclase"/>
    <property type="match status" value="1"/>
</dbReference>
<dbReference type="NCBIfam" id="TIGR00229">
    <property type="entry name" value="sensory_box"/>
    <property type="match status" value="1"/>
</dbReference>
<dbReference type="Gene3D" id="3.20.20.450">
    <property type="entry name" value="EAL domain"/>
    <property type="match status" value="1"/>
</dbReference>
<accession>A0ABT3ZIE8</accession>